<dbReference type="EMBL" id="PSQE01000005">
    <property type="protein sequence ID" value="RHN55827.1"/>
    <property type="molecule type" value="Genomic_DNA"/>
</dbReference>
<evidence type="ECO:0000313" key="7">
    <source>
        <dbReference type="EMBL" id="RHN55827.1"/>
    </source>
</evidence>
<dbReference type="GO" id="GO:0061630">
    <property type="term" value="F:ubiquitin protein ligase activity"/>
    <property type="evidence" value="ECO:0007669"/>
    <property type="project" value="InterPro"/>
</dbReference>
<evidence type="ECO:0000259" key="5">
    <source>
        <dbReference type="PROSITE" id="PS50089"/>
    </source>
</evidence>
<dbReference type="Proteomes" id="UP000002051">
    <property type="component" value="Chromosome 5"/>
</dbReference>
<sequence length="164" mass="18705">MSDATNYRWMEVVSDIGLNRVPVVDENSIFGNTSREQDEPSTQMRHDQTLALLPMEATDDDVIEISAKAFAKAIPNFRRNRRRTIDDVIDVYIEEEEEQHPKKPLISCPICMGPFVEEMTTKCGHIFCKTCIKDAIKAQAKCPTCRKKITSVRQLIRVYLPTTG</sequence>
<reference evidence="6 9" key="2">
    <citation type="journal article" date="2014" name="BMC Genomics">
        <title>An improved genome release (version Mt4.0) for the model legume Medicago truncatula.</title>
        <authorList>
            <person name="Tang H."/>
            <person name="Krishnakumar V."/>
            <person name="Bidwell S."/>
            <person name="Rosen B."/>
            <person name="Chan A."/>
            <person name="Zhou S."/>
            <person name="Gentzbittel L."/>
            <person name="Childs K.L."/>
            <person name="Yandell M."/>
            <person name="Gundlach H."/>
            <person name="Mayer K.F."/>
            <person name="Schwartz D.C."/>
            <person name="Town C.D."/>
        </authorList>
    </citation>
    <scope>GENOME REANNOTATION</scope>
    <source>
        <strain evidence="8 9">cv. Jemalong A17</strain>
    </source>
</reference>
<evidence type="ECO:0000313" key="10">
    <source>
        <dbReference type="Proteomes" id="UP000265566"/>
    </source>
</evidence>
<dbReference type="SMART" id="SM00184">
    <property type="entry name" value="RING"/>
    <property type="match status" value="1"/>
</dbReference>
<keyword evidence="2 4" id="KW-0863">Zinc-finger</keyword>
<dbReference type="PROSITE" id="PS00518">
    <property type="entry name" value="ZF_RING_1"/>
    <property type="match status" value="1"/>
</dbReference>
<evidence type="ECO:0000256" key="3">
    <source>
        <dbReference type="ARBA" id="ARBA00022833"/>
    </source>
</evidence>
<accession>G7JYC8</accession>
<dbReference type="Proteomes" id="UP000265566">
    <property type="component" value="Chromosome 5"/>
</dbReference>
<evidence type="ECO:0000256" key="1">
    <source>
        <dbReference type="ARBA" id="ARBA00022723"/>
    </source>
</evidence>
<dbReference type="SUPFAM" id="SSF57850">
    <property type="entry name" value="RING/U-box"/>
    <property type="match status" value="1"/>
</dbReference>
<dbReference type="InterPro" id="IPR013083">
    <property type="entry name" value="Znf_RING/FYVE/PHD"/>
</dbReference>
<gene>
    <name evidence="6" type="ordered locus">MTR_5g054550</name>
    <name evidence="7" type="ORF">MtrunA17_Chr5g0422661</name>
</gene>
<dbReference type="PANTHER" id="PTHR47094:SF1">
    <property type="entry name" value="RING-TYPE E3 UBIQUITIN TRANSFERASE"/>
    <property type="match status" value="1"/>
</dbReference>
<evidence type="ECO:0000313" key="8">
    <source>
        <dbReference type="EnsemblPlants" id="AES97447"/>
    </source>
</evidence>
<dbReference type="Gene3D" id="3.30.40.10">
    <property type="entry name" value="Zinc/RING finger domain, C3HC4 (zinc finger)"/>
    <property type="match status" value="1"/>
</dbReference>
<dbReference type="GO" id="GO:0008270">
    <property type="term" value="F:zinc ion binding"/>
    <property type="evidence" value="ECO:0007669"/>
    <property type="project" value="UniProtKB-KW"/>
</dbReference>
<name>G7JYC8_MEDTR</name>
<dbReference type="AlphaFoldDB" id="G7JYC8"/>
<proteinExistence type="predicted"/>
<dbReference type="GO" id="GO:0032183">
    <property type="term" value="F:SUMO binding"/>
    <property type="evidence" value="ECO:0000318"/>
    <property type="project" value="GO_Central"/>
</dbReference>
<dbReference type="Pfam" id="PF13923">
    <property type="entry name" value="zf-C3HC4_2"/>
    <property type="match status" value="1"/>
</dbReference>
<dbReference type="STRING" id="3880.G7JYC8"/>
<dbReference type="InterPro" id="IPR049627">
    <property type="entry name" value="SLX8"/>
</dbReference>
<dbReference type="GO" id="GO:0004839">
    <property type="term" value="F:ubiquitin activating enzyme activity"/>
    <property type="evidence" value="ECO:0007669"/>
    <property type="project" value="UniProtKB-EC"/>
</dbReference>
<dbReference type="PaxDb" id="3880-AES97447"/>
<dbReference type="PROSITE" id="PS50089">
    <property type="entry name" value="ZF_RING_2"/>
    <property type="match status" value="1"/>
</dbReference>
<dbReference type="EMBL" id="CM001221">
    <property type="protein sequence ID" value="AES97447.1"/>
    <property type="molecule type" value="Genomic_DNA"/>
</dbReference>
<reference evidence="10" key="4">
    <citation type="journal article" date="2018" name="Nat. Plants">
        <title>Whole-genome landscape of Medicago truncatula symbiotic genes.</title>
        <authorList>
            <person name="Pecrix Y."/>
            <person name="Staton S.E."/>
            <person name="Sallet E."/>
            <person name="Lelandais-Briere C."/>
            <person name="Moreau S."/>
            <person name="Carrere S."/>
            <person name="Blein T."/>
            <person name="Jardinaud M.F."/>
            <person name="Latrasse D."/>
            <person name="Zouine M."/>
            <person name="Zahm M."/>
            <person name="Kreplak J."/>
            <person name="Mayjonade B."/>
            <person name="Satge C."/>
            <person name="Perez M."/>
            <person name="Cauet S."/>
            <person name="Marande W."/>
            <person name="Chantry-Darmon C."/>
            <person name="Lopez-Roques C."/>
            <person name="Bouchez O."/>
            <person name="Berard A."/>
            <person name="Debelle F."/>
            <person name="Munos S."/>
            <person name="Bendahmane A."/>
            <person name="Berges H."/>
            <person name="Niebel A."/>
            <person name="Buitink J."/>
            <person name="Frugier F."/>
            <person name="Benhamed M."/>
            <person name="Crespi M."/>
            <person name="Gouzy J."/>
            <person name="Gamas P."/>
        </authorList>
    </citation>
    <scope>NUCLEOTIDE SEQUENCE [LARGE SCALE GENOMIC DNA]</scope>
    <source>
        <strain evidence="10">cv. Jemalong A17</strain>
    </source>
</reference>
<dbReference type="EC" id="6.2.1.45" evidence="7"/>
<evidence type="ECO:0000313" key="9">
    <source>
        <dbReference type="Proteomes" id="UP000002051"/>
    </source>
</evidence>
<dbReference type="InterPro" id="IPR001841">
    <property type="entry name" value="Znf_RING"/>
</dbReference>
<feature type="domain" description="RING-type" evidence="5">
    <location>
        <begin position="108"/>
        <end position="146"/>
    </location>
</feature>
<dbReference type="InterPro" id="IPR017907">
    <property type="entry name" value="Znf_RING_CS"/>
</dbReference>
<dbReference type="EC" id="2.3.2.-" evidence="7"/>
<reference evidence="6 9" key="1">
    <citation type="journal article" date="2011" name="Nature">
        <title>The Medicago genome provides insight into the evolution of rhizobial symbioses.</title>
        <authorList>
            <person name="Young N.D."/>
            <person name="Debelle F."/>
            <person name="Oldroyd G.E."/>
            <person name="Geurts R."/>
            <person name="Cannon S.B."/>
            <person name="Udvardi M.K."/>
            <person name="Benedito V.A."/>
            <person name="Mayer K.F."/>
            <person name="Gouzy J."/>
            <person name="Schoof H."/>
            <person name="Van de Peer Y."/>
            <person name="Proost S."/>
            <person name="Cook D.R."/>
            <person name="Meyers B.C."/>
            <person name="Spannagl M."/>
            <person name="Cheung F."/>
            <person name="De Mita S."/>
            <person name="Krishnakumar V."/>
            <person name="Gundlach H."/>
            <person name="Zhou S."/>
            <person name="Mudge J."/>
            <person name="Bharti A.K."/>
            <person name="Murray J.D."/>
            <person name="Naoumkina M.A."/>
            <person name="Rosen B."/>
            <person name="Silverstein K.A."/>
            <person name="Tang H."/>
            <person name="Rombauts S."/>
            <person name="Zhao P.X."/>
            <person name="Zhou P."/>
            <person name="Barbe V."/>
            <person name="Bardou P."/>
            <person name="Bechner M."/>
            <person name="Bellec A."/>
            <person name="Berger A."/>
            <person name="Berges H."/>
            <person name="Bidwell S."/>
            <person name="Bisseling T."/>
            <person name="Choisne N."/>
            <person name="Couloux A."/>
            <person name="Denny R."/>
            <person name="Deshpande S."/>
            <person name="Dai X."/>
            <person name="Doyle J.J."/>
            <person name="Dudez A.M."/>
            <person name="Farmer A.D."/>
            <person name="Fouteau S."/>
            <person name="Franken C."/>
            <person name="Gibelin C."/>
            <person name="Gish J."/>
            <person name="Goldstein S."/>
            <person name="Gonzalez A.J."/>
            <person name="Green P.J."/>
            <person name="Hallab A."/>
            <person name="Hartog M."/>
            <person name="Hua A."/>
            <person name="Humphray S.J."/>
            <person name="Jeong D.H."/>
            <person name="Jing Y."/>
            <person name="Jocker A."/>
            <person name="Kenton S.M."/>
            <person name="Kim D.J."/>
            <person name="Klee K."/>
            <person name="Lai H."/>
            <person name="Lang C."/>
            <person name="Lin S."/>
            <person name="Macmil S.L."/>
            <person name="Magdelenat G."/>
            <person name="Matthews L."/>
            <person name="McCorrison J."/>
            <person name="Monaghan E.L."/>
            <person name="Mun J.H."/>
            <person name="Najar F.Z."/>
            <person name="Nicholson C."/>
            <person name="Noirot C."/>
            <person name="O'Bleness M."/>
            <person name="Paule C.R."/>
            <person name="Poulain J."/>
            <person name="Prion F."/>
            <person name="Qin B."/>
            <person name="Qu C."/>
            <person name="Retzel E.F."/>
            <person name="Riddle C."/>
            <person name="Sallet E."/>
            <person name="Samain S."/>
            <person name="Samson N."/>
            <person name="Sanders I."/>
            <person name="Saurat O."/>
            <person name="Scarpelli C."/>
            <person name="Schiex T."/>
            <person name="Segurens B."/>
            <person name="Severin A.J."/>
            <person name="Sherrier D.J."/>
            <person name="Shi R."/>
            <person name="Sims S."/>
            <person name="Singer S.R."/>
            <person name="Sinharoy S."/>
            <person name="Sterck L."/>
            <person name="Viollet A."/>
            <person name="Wang B.B."/>
            <person name="Wang K."/>
            <person name="Wang M."/>
            <person name="Wang X."/>
            <person name="Warfsmann J."/>
            <person name="Weissenbach J."/>
            <person name="White D.D."/>
            <person name="White J.D."/>
            <person name="Wiley G.B."/>
            <person name="Wincker P."/>
            <person name="Xing Y."/>
            <person name="Yang L."/>
            <person name="Yao Z."/>
            <person name="Ying F."/>
            <person name="Zhai J."/>
            <person name="Zhou L."/>
            <person name="Zuber A."/>
            <person name="Denarie J."/>
            <person name="Dixon R.A."/>
            <person name="May G.D."/>
            <person name="Schwartz D.C."/>
            <person name="Rogers J."/>
            <person name="Quetier F."/>
            <person name="Town C.D."/>
            <person name="Roe B.A."/>
        </authorList>
    </citation>
    <scope>NUCLEOTIDE SEQUENCE [LARGE SCALE GENOMIC DNA]</scope>
    <source>
        <strain evidence="6">A17</strain>
        <strain evidence="8 9">cv. Jemalong A17</strain>
    </source>
</reference>
<keyword evidence="1" id="KW-0479">Metal-binding</keyword>
<keyword evidence="7" id="KW-0808">Transferase</keyword>
<organism evidence="6 9">
    <name type="scientific">Medicago truncatula</name>
    <name type="common">Barrel medic</name>
    <name type="synonym">Medicago tribuloides</name>
    <dbReference type="NCBI Taxonomy" id="3880"/>
    <lineage>
        <taxon>Eukaryota</taxon>
        <taxon>Viridiplantae</taxon>
        <taxon>Streptophyta</taxon>
        <taxon>Embryophyta</taxon>
        <taxon>Tracheophyta</taxon>
        <taxon>Spermatophyta</taxon>
        <taxon>Magnoliopsida</taxon>
        <taxon>eudicotyledons</taxon>
        <taxon>Gunneridae</taxon>
        <taxon>Pentapetalae</taxon>
        <taxon>rosids</taxon>
        <taxon>fabids</taxon>
        <taxon>Fabales</taxon>
        <taxon>Fabaceae</taxon>
        <taxon>Papilionoideae</taxon>
        <taxon>50 kb inversion clade</taxon>
        <taxon>NPAAA clade</taxon>
        <taxon>Hologalegina</taxon>
        <taxon>IRL clade</taxon>
        <taxon>Trifolieae</taxon>
        <taxon>Medicago</taxon>
    </lineage>
</organism>
<keyword evidence="9" id="KW-1185">Reference proteome</keyword>
<evidence type="ECO:0000256" key="4">
    <source>
        <dbReference type="PROSITE-ProRule" id="PRU00175"/>
    </source>
</evidence>
<dbReference type="HOGENOM" id="CLU_072702_2_1_1"/>
<evidence type="ECO:0000313" key="6">
    <source>
        <dbReference type="EMBL" id="AES97447.1"/>
    </source>
</evidence>
<dbReference type="GO" id="GO:0006511">
    <property type="term" value="P:ubiquitin-dependent protein catabolic process"/>
    <property type="evidence" value="ECO:0000318"/>
    <property type="project" value="GO_Central"/>
</dbReference>
<evidence type="ECO:0000256" key="2">
    <source>
        <dbReference type="ARBA" id="ARBA00022771"/>
    </source>
</evidence>
<reference evidence="7" key="5">
    <citation type="journal article" date="2018" name="Nat. Plants">
        <title>Whole-genome landscape of Medicago truncatula symbiotic genes.</title>
        <authorList>
            <person name="Pecrix Y."/>
            <person name="Gamas P."/>
            <person name="Carrere S."/>
        </authorList>
    </citation>
    <scope>NUCLEOTIDE SEQUENCE</scope>
    <source>
        <tissue evidence="7">Leaves</tissue>
    </source>
</reference>
<keyword evidence="7" id="KW-0436">Ligase</keyword>
<protein>
    <submittedName>
        <fullName evidence="7">Putative aminoacyltransferase, E1 ubiquitin-activating enzyme</fullName>
        <ecNumber evidence="7">2.3.2.-</ecNumber>
        <ecNumber evidence="7">6.2.1.45</ecNumber>
    </submittedName>
    <submittedName>
        <fullName evidence="6">Zinc finger, C3HC4 type (RING finger) protein</fullName>
    </submittedName>
</protein>
<dbReference type="Gramene" id="rna31097">
    <property type="protein sequence ID" value="RHN55827.1"/>
    <property type="gene ID" value="gene31097"/>
</dbReference>
<dbReference type="PANTHER" id="PTHR47094">
    <property type="entry name" value="ELFLESS, ISOFORM B"/>
    <property type="match status" value="1"/>
</dbReference>
<keyword evidence="7" id="KW-0012">Acyltransferase</keyword>
<dbReference type="EnsemblPlants" id="AES97447">
    <property type="protein sequence ID" value="AES97447"/>
    <property type="gene ID" value="MTR_5g054550"/>
</dbReference>
<dbReference type="GO" id="GO:0005634">
    <property type="term" value="C:nucleus"/>
    <property type="evidence" value="ECO:0000318"/>
    <property type="project" value="GO_Central"/>
</dbReference>
<keyword evidence="3" id="KW-0862">Zinc</keyword>
<dbReference type="OrthoDB" id="6105938at2759"/>
<reference evidence="8" key="3">
    <citation type="submission" date="2015-04" db="UniProtKB">
        <authorList>
            <consortium name="EnsemblPlants"/>
        </authorList>
    </citation>
    <scope>IDENTIFICATION</scope>
    <source>
        <strain evidence="8">cv. Jemalong A17</strain>
    </source>
</reference>
<dbReference type="OMA" id="CMAAFVE"/>
<dbReference type="eggNOG" id="KOG0320">
    <property type="taxonomic scope" value="Eukaryota"/>
</dbReference>